<keyword evidence="1" id="KW-0812">Transmembrane</keyword>
<evidence type="ECO:0000256" key="1">
    <source>
        <dbReference type="SAM" id="Phobius"/>
    </source>
</evidence>
<dbReference type="Gene3D" id="3.40.710.10">
    <property type="entry name" value="DD-peptidase/beta-lactamase superfamily"/>
    <property type="match status" value="1"/>
</dbReference>
<dbReference type="InterPro" id="IPR050491">
    <property type="entry name" value="AmpC-like"/>
</dbReference>
<dbReference type="PROSITE" id="PS51257">
    <property type="entry name" value="PROKAR_LIPOPROTEIN"/>
    <property type="match status" value="1"/>
</dbReference>
<feature type="chain" id="PRO_5018990058" evidence="2">
    <location>
        <begin position="27"/>
        <end position="516"/>
    </location>
</feature>
<dbReference type="GO" id="GO:0016787">
    <property type="term" value="F:hydrolase activity"/>
    <property type="evidence" value="ECO:0007669"/>
    <property type="project" value="UniProtKB-KW"/>
</dbReference>
<reference evidence="4 5" key="1">
    <citation type="submission" date="2018-08" db="EMBL/GenBank/DDBJ databases">
        <title>The metabolism and importance of syntrophic acetate oxidation coupled to methane or sulfide production in haloalkaline environments.</title>
        <authorList>
            <person name="Timmers P.H.A."/>
            <person name="Vavourakis C.D."/>
            <person name="Sorokin D.Y."/>
            <person name="Sinninghe Damste J.S."/>
            <person name="Muyzer G."/>
            <person name="Stams A.J.M."/>
            <person name="Plugge C.M."/>
        </authorList>
    </citation>
    <scope>NUCLEOTIDE SEQUENCE [LARGE SCALE GENOMIC DNA]</scope>
    <source>
        <strain evidence="4">MSAO_Bac1</strain>
    </source>
</reference>
<protein>
    <submittedName>
        <fullName evidence="4">Class C beta-lactamase-related serine hydrolase</fullName>
    </submittedName>
</protein>
<feature type="transmembrane region" description="Helical" evidence="1">
    <location>
        <begin position="493"/>
        <end position="513"/>
    </location>
</feature>
<name>A0A424YAU8_9FIRM</name>
<gene>
    <name evidence="4" type="ORF">D5R97_08885</name>
</gene>
<proteinExistence type="predicted"/>
<evidence type="ECO:0000256" key="2">
    <source>
        <dbReference type="SAM" id="SignalP"/>
    </source>
</evidence>
<keyword evidence="2" id="KW-0732">Signal</keyword>
<dbReference type="PANTHER" id="PTHR46825:SF9">
    <property type="entry name" value="BETA-LACTAMASE-RELATED DOMAIN-CONTAINING PROTEIN"/>
    <property type="match status" value="1"/>
</dbReference>
<organism evidence="4 5">
    <name type="scientific">Candidatus Syntrophonatronum acetioxidans</name>
    <dbReference type="NCBI Taxonomy" id="1795816"/>
    <lineage>
        <taxon>Bacteria</taxon>
        <taxon>Bacillati</taxon>
        <taxon>Bacillota</taxon>
        <taxon>Clostridia</taxon>
        <taxon>Eubacteriales</taxon>
        <taxon>Syntrophomonadaceae</taxon>
        <taxon>Candidatus Syntrophonatronum</taxon>
    </lineage>
</organism>
<evidence type="ECO:0000313" key="4">
    <source>
        <dbReference type="EMBL" id="RQD73751.1"/>
    </source>
</evidence>
<dbReference type="Pfam" id="PF00144">
    <property type="entry name" value="Beta-lactamase"/>
    <property type="match status" value="1"/>
</dbReference>
<feature type="non-terminal residue" evidence="4">
    <location>
        <position position="516"/>
    </location>
</feature>
<keyword evidence="1" id="KW-0472">Membrane</keyword>
<comment type="caution">
    <text evidence="4">The sequence shown here is derived from an EMBL/GenBank/DDBJ whole genome shotgun (WGS) entry which is preliminary data.</text>
</comment>
<accession>A0A424YAU8</accession>
<dbReference type="EMBL" id="QZAA01000238">
    <property type="protein sequence ID" value="RQD73751.1"/>
    <property type="molecule type" value="Genomic_DNA"/>
</dbReference>
<dbReference type="AlphaFoldDB" id="A0A424YAU8"/>
<evidence type="ECO:0000259" key="3">
    <source>
        <dbReference type="Pfam" id="PF00144"/>
    </source>
</evidence>
<feature type="domain" description="Beta-lactamase-related" evidence="3">
    <location>
        <begin position="42"/>
        <end position="366"/>
    </location>
</feature>
<dbReference type="InterPro" id="IPR001466">
    <property type="entry name" value="Beta-lactam-related"/>
</dbReference>
<feature type="signal peptide" evidence="2">
    <location>
        <begin position="1"/>
        <end position="26"/>
    </location>
</feature>
<keyword evidence="4" id="KW-0378">Hydrolase</keyword>
<sequence length="516" mass="57596">MLKLSPPLLISVLAFFLLFFFCGASACGAASLDPQEVEAFLDGILAQQKEEFNFTGATLALVKEGEVVLKKGYGYADLEDRTPVDPGTTLFRPGSVSKLLTWTAVMQLVEEGKLDLEADVSKYLDFEIPGPMLQGSKGEPEPITLHHLMTHTPGFEDRGEGLFLLSREKMLPLGDYLKAYMPERVFPPGEILAYSNYGTALAGYIVERVSGLPFATYVEENIFQPLGMDHSTFRQPPQEHVEGEMARAYNYVGGEYHEGTFEYVQGKPAGSMSSTASDLASFMLAHLQGGYYQGERILEEETTRQMHRQQFTHHPSLEGVCYGFFEATYNGRRVITHGGDTILFHSGLYLLPQEELGLFVSYNGGNVFARESLFQAFMDRYYPQPYTPAPPPPQGALERALPYTGEYHPLRRSFTTLEKILVLMQPIHINVQEEGYLVASYFGETEQYVEVEPGIYTSRRVEGTNLISNLVFAEDERGQVILYSDGSLTFSQAPWYGTASFTGFLLLVILLFLTGT</sequence>
<dbReference type="SUPFAM" id="SSF56601">
    <property type="entry name" value="beta-lactamase/transpeptidase-like"/>
    <property type="match status" value="1"/>
</dbReference>
<dbReference type="PANTHER" id="PTHR46825">
    <property type="entry name" value="D-ALANYL-D-ALANINE-CARBOXYPEPTIDASE/ENDOPEPTIDASE AMPH"/>
    <property type="match status" value="1"/>
</dbReference>
<dbReference type="Proteomes" id="UP000285138">
    <property type="component" value="Unassembled WGS sequence"/>
</dbReference>
<evidence type="ECO:0000313" key="5">
    <source>
        <dbReference type="Proteomes" id="UP000285138"/>
    </source>
</evidence>
<dbReference type="InterPro" id="IPR012338">
    <property type="entry name" value="Beta-lactam/transpept-like"/>
</dbReference>
<keyword evidence="1" id="KW-1133">Transmembrane helix</keyword>